<evidence type="ECO:0000256" key="6">
    <source>
        <dbReference type="ARBA" id="ARBA00022692"/>
    </source>
</evidence>
<dbReference type="PANTHER" id="PTHR33446:SF2">
    <property type="entry name" value="PROTEIN TONB"/>
    <property type="match status" value="1"/>
</dbReference>
<dbReference type="GO" id="GO:0098797">
    <property type="term" value="C:plasma membrane protein complex"/>
    <property type="evidence" value="ECO:0007669"/>
    <property type="project" value="TreeGrafter"/>
</dbReference>
<proteinExistence type="inferred from homology"/>
<feature type="domain" description="TonB C-terminal" evidence="11">
    <location>
        <begin position="188"/>
        <end position="278"/>
    </location>
</feature>
<evidence type="ECO:0000256" key="1">
    <source>
        <dbReference type="ARBA" id="ARBA00004383"/>
    </source>
</evidence>
<dbReference type="GO" id="GO:0055085">
    <property type="term" value="P:transmembrane transport"/>
    <property type="evidence" value="ECO:0007669"/>
    <property type="project" value="InterPro"/>
</dbReference>
<evidence type="ECO:0000256" key="5">
    <source>
        <dbReference type="ARBA" id="ARBA00022519"/>
    </source>
</evidence>
<keyword evidence="3" id="KW-0813">Transport</keyword>
<evidence type="ECO:0000259" key="11">
    <source>
        <dbReference type="PROSITE" id="PS52015"/>
    </source>
</evidence>
<sequence>MEKSYFLSMTFNNIVFRGRNKAYGAYYLRRKYGKHMVLATALAITIFSGPLVGVLVDAIFFTEPVKYEKPTYIVHEPIDIVLPPPPKPDQKPKVEVLPAEPITERKVATEKFTKIEVVDDATPTTETVPNQEDLSKAVIGTEKIEGDAPELPIMPMPDAPPAGVEGGTGTPASTEPFVVVDQMPQFKGGLNDLMQYLGRKLRYPPAAQSNGIEGTVVVTFVVGTTGEITDVAVLKGLGYGTDEEAIRVVKTMPKWEPGRQNGRAVPVRYTLPIRFSIR</sequence>
<keyword evidence="6 10" id="KW-0812">Transmembrane</keyword>
<dbReference type="SUPFAM" id="SSF74653">
    <property type="entry name" value="TolA/TonB C-terminal domain"/>
    <property type="match status" value="1"/>
</dbReference>
<dbReference type="InterPro" id="IPR006260">
    <property type="entry name" value="TonB/TolA_C"/>
</dbReference>
<evidence type="ECO:0000256" key="4">
    <source>
        <dbReference type="ARBA" id="ARBA00022475"/>
    </source>
</evidence>
<evidence type="ECO:0000256" key="2">
    <source>
        <dbReference type="ARBA" id="ARBA00006555"/>
    </source>
</evidence>
<dbReference type="STRING" id="1436961.SAMN05421739_10966"/>
<comment type="similarity">
    <text evidence="2">Belongs to the TonB family.</text>
</comment>
<dbReference type="EMBL" id="FOOT01000009">
    <property type="protein sequence ID" value="SFH27754.1"/>
    <property type="molecule type" value="Genomic_DNA"/>
</dbReference>
<evidence type="ECO:0000256" key="8">
    <source>
        <dbReference type="ARBA" id="ARBA00022989"/>
    </source>
</evidence>
<dbReference type="InterPro" id="IPR037682">
    <property type="entry name" value="TonB_C"/>
</dbReference>
<dbReference type="Gene3D" id="3.30.1150.10">
    <property type="match status" value="1"/>
</dbReference>
<gene>
    <name evidence="12" type="ORF">SAMN05421739_10966</name>
</gene>
<dbReference type="NCBIfam" id="TIGR01352">
    <property type="entry name" value="tonB_Cterm"/>
    <property type="match status" value="1"/>
</dbReference>
<organism evidence="12 13">
    <name type="scientific">Pontibacter chinhatensis</name>
    <dbReference type="NCBI Taxonomy" id="1436961"/>
    <lineage>
        <taxon>Bacteria</taxon>
        <taxon>Pseudomonadati</taxon>
        <taxon>Bacteroidota</taxon>
        <taxon>Cytophagia</taxon>
        <taxon>Cytophagales</taxon>
        <taxon>Hymenobacteraceae</taxon>
        <taxon>Pontibacter</taxon>
    </lineage>
</organism>
<dbReference type="PANTHER" id="PTHR33446">
    <property type="entry name" value="PROTEIN TONB-RELATED"/>
    <property type="match status" value="1"/>
</dbReference>
<dbReference type="RefSeq" id="WP_092104963.1">
    <property type="nucleotide sequence ID" value="NZ_FOOT01000009.1"/>
</dbReference>
<dbReference type="Pfam" id="PF03544">
    <property type="entry name" value="TonB_C"/>
    <property type="match status" value="1"/>
</dbReference>
<reference evidence="13" key="1">
    <citation type="submission" date="2016-10" db="EMBL/GenBank/DDBJ databases">
        <authorList>
            <person name="Varghese N."/>
            <person name="Submissions S."/>
        </authorList>
    </citation>
    <scope>NUCLEOTIDE SEQUENCE [LARGE SCALE GENOMIC DNA]</scope>
    <source>
        <strain evidence="13">LP51</strain>
    </source>
</reference>
<keyword evidence="9 10" id="KW-0472">Membrane</keyword>
<dbReference type="Proteomes" id="UP000198724">
    <property type="component" value="Unassembled WGS sequence"/>
</dbReference>
<dbReference type="GO" id="GO:0031992">
    <property type="term" value="F:energy transducer activity"/>
    <property type="evidence" value="ECO:0007669"/>
    <property type="project" value="InterPro"/>
</dbReference>
<feature type="transmembrane region" description="Helical" evidence="10">
    <location>
        <begin position="36"/>
        <end position="61"/>
    </location>
</feature>
<dbReference type="InterPro" id="IPR003538">
    <property type="entry name" value="TonB"/>
</dbReference>
<name>A0A1I2YPY9_9BACT</name>
<evidence type="ECO:0000256" key="9">
    <source>
        <dbReference type="ARBA" id="ARBA00023136"/>
    </source>
</evidence>
<dbReference type="PRINTS" id="PR01374">
    <property type="entry name" value="TONBPROTEIN"/>
</dbReference>
<keyword evidence="5" id="KW-0997">Cell inner membrane</keyword>
<keyword evidence="4" id="KW-1003">Cell membrane</keyword>
<keyword evidence="13" id="KW-1185">Reference proteome</keyword>
<evidence type="ECO:0000256" key="10">
    <source>
        <dbReference type="SAM" id="Phobius"/>
    </source>
</evidence>
<comment type="subcellular location">
    <subcellularLocation>
        <location evidence="1">Cell inner membrane</location>
        <topology evidence="1">Single-pass membrane protein</topology>
        <orientation evidence="1">Periplasmic side</orientation>
    </subcellularLocation>
</comment>
<evidence type="ECO:0000313" key="12">
    <source>
        <dbReference type="EMBL" id="SFH27754.1"/>
    </source>
</evidence>
<evidence type="ECO:0000256" key="3">
    <source>
        <dbReference type="ARBA" id="ARBA00022448"/>
    </source>
</evidence>
<evidence type="ECO:0000256" key="7">
    <source>
        <dbReference type="ARBA" id="ARBA00022927"/>
    </source>
</evidence>
<accession>A0A1I2YPY9</accession>
<dbReference type="OrthoDB" id="1039448at2"/>
<protein>
    <submittedName>
        <fullName evidence="12">Protein TonB</fullName>
    </submittedName>
</protein>
<dbReference type="GO" id="GO:0030288">
    <property type="term" value="C:outer membrane-bounded periplasmic space"/>
    <property type="evidence" value="ECO:0007669"/>
    <property type="project" value="InterPro"/>
</dbReference>
<evidence type="ECO:0000313" key="13">
    <source>
        <dbReference type="Proteomes" id="UP000198724"/>
    </source>
</evidence>
<keyword evidence="8 10" id="KW-1133">Transmembrane helix</keyword>
<dbReference type="AlphaFoldDB" id="A0A1I2YPY9"/>
<keyword evidence="7" id="KW-0653">Protein transport</keyword>
<dbReference type="GO" id="GO:0015891">
    <property type="term" value="P:siderophore transport"/>
    <property type="evidence" value="ECO:0007669"/>
    <property type="project" value="InterPro"/>
</dbReference>
<dbReference type="InterPro" id="IPR051045">
    <property type="entry name" value="TonB-dependent_transducer"/>
</dbReference>
<dbReference type="PROSITE" id="PS52015">
    <property type="entry name" value="TONB_CTD"/>
    <property type="match status" value="1"/>
</dbReference>
<dbReference type="GO" id="GO:0015031">
    <property type="term" value="P:protein transport"/>
    <property type="evidence" value="ECO:0007669"/>
    <property type="project" value="UniProtKB-KW"/>
</dbReference>